<feature type="compositionally biased region" description="Pro residues" evidence="1">
    <location>
        <begin position="57"/>
        <end position="82"/>
    </location>
</feature>
<dbReference type="SMART" id="SM00287">
    <property type="entry name" value="SH3b"/>
    <property type="match status" value="2"/>
</dbReference>
<dbReference type="InterPro" id="IPR052354">
    <property type="entry name" value="Cell_Wall_Dynamics_Protein"/>
</dbReference>
<sequence length="427" mass="45788">MKMDNERRKRGMKVYRLLLQSGRRNKLWAMFLLLGAILWGGAQAWAADGTPTYRQTIPPPPTATPTPQPPTPTPRPPRPTPRPETNQTNQSSTPVALPTQATPSSPQARATLTATVNVVALNVRQGPGTTFAVIGRLTRGTEVTLVARNQSADWLKMCCIPDTETQGWVSAQFLMPRYSEEELAVLPIEDEITGLQPPTDTLTGTVSVRALNVRAEPSMEAKILGKFTFGTTVYLQGRNPESDWWWVCCLPNATNGWVAARFIQVNASEDELQALPVRADQDTSDAPTSFLTATTLIGLTAQPVVQAIQGKSATLTFNVANLGDANAVGVEFSFELPTGLRFVSASATDGGEVMEEMGENGTSVILATWPELAVGGSAIVNVNVIAESDLPDGAVLDGAAVVQARNAERAFTSVLVGLPPAEPPDFW</sequence>
<proteinExistence type="predicted"/>
<dbReference type="InterPro" id="IPR003646">
    <property type="entry name" value="SH3-like_bac-type"/>
</dbReference>
<accession>A0A7C1JZY9</accession>
<dbReference type="InterPro" id="IPR047589">
    <property type="entry name" value="DUF11_rpt"/>
</dbReference>
<dbReference type="Pfam" id="PF01345">
    <property type="entry name" value="DUF11"/>
    <property type="match status" value="1"/>
</dbReference>
<dbReference type="PROSITE" id="PS51781">
    <property type="entry name" value="SH3B"/>
    <property type="match status" value="1"/>
</dbReference>
<dbReference type="AlphaFoldDB" id="A0A7C1JZY9"/>
<dbReference type="InterPro" id="IPR001434">
    <property type="entry name" value="OmcB-like_DUF11"/>
</dbReference>
<feature type="compositionally biased region" description="Polar residues" evidence="1">
    <location>
        <begin position="91"/>
        <end position="107"/>
    </location>
</feature>
<comment type="caution">
    <text evidence="3">The sequence shown here is derived from an EMBL/GenBank/DDBJ whole genome shotgun (WGS) entry which is preliminary data.</text>
</comment>
<evidence type="ECO:0000259" key="2">
    <source>
        <dbReference type="PROSITE" id="PS51781"/>
    </source>
</evidence>
<feature type="region of interest" description="Disordered" evidence="1">
    <location>
        <begin position="50"/>
        <end position="107"/>
    </location>
</feature>
<feature type="domain" description="SH3b" evidence="2">
    <location>
        <begin position="111"/>
        <end position="178"/>
    </location>
</feature>
<dbReference type="PANTHER" id="PTHR34408:SF1">
    <property type="entry name" value="GLYCOSYL HYDROLASE FAMILY 19 DOMAIN-CONTAINING PROTEIN HI_1415"/>
    <property type="match status" value="1"/>
</dbReference>
<evidence type="ECO:0000313" key="3">
    <source>
        <dbReference type="EMBL" id="HDX31369.1"/>
    </source>
</evidence>
<dbReference type="Gene3D" id="2.30.30.40">
    <property type="entry name" value="SH3 Domains"/>
    <property type="match status" value="2"/>
</dbReference>
<organism evidence="3">
    <name type="scientific">Caldilinea aerophila</name>
    <dbReference type="NCBI Taxonomy" id="133453"/>
    <lineage>
        <taxon>Bacteria</taxon>
        <taxon>Bacillati</taxon>
        <taxon>Chloroflexota</taxon>
        <taxon>Caldilineae</taxon>
        <taxon>Caldilineales</taxon>
        <taxon>Caldilineaceae</taxon>
        <taxon>Caldilinea</taxon>
    </lineage>
</organism>
<dbReference type="EMBL" id="DSMG01000083">
    <property type="protein sequence ID" value="HDX31369.1"/>
    <property type="molecule type" value="Genomic_DNA"/>
</dbReference>
<dbReference type="NCBIfam" id="TIGR01451">
    <property type="entry name" value="B_ant_repeat"/>
    <property type="match status" value="1"/>
</dbReference>
<reference evidence="3" key="1">
    <citation type="journal article" date="2020" name="mSystems">
        <title>Genome- and Community-Level Interaction Insights into Carbon Utilization and Element Cycling Functions of Hydrothermarchaeota in Hydrothermal Sediment.</title>
        <authorList>
            <person name="Zhou Z."/>
            <person name="Liu Y."/>
            <person name="Xu W."/>
            <person name="Pan J."/>
            <person name="Luo Z.H."/>
            <person name="Li M."/>
        </authorList>
    </citation>
    <scope>NUCLEOTIDE SEQUENCE [LARGE SCALE GENOMIC DNA]</scope>
    <source>
        <strain evidence="3">SpSt-289</strain>
    </source>
</reference>
<dbReference type="PANTHER" id="PTHR34408">
    <property type="entry name" value="FAMILY PROTEIN, PUTATIVE-RELATED"/>
    <property type="match status" value="1"/>
</dbReference>
<dbReference type="Pfam" id="PF08239">
    <property type="entry name" value="SH3_3"/>
    <property type="match status" value="2"/>
</dbReference>
<gene>
    <name evidence="3" type="ORF">ENQ20_07725</name>
</gene>
<name>A0A7C1JZY9_9CHLR</name>
<protein>
    <recommendedName>
        <fullName evidence="2">SH3b domain-containing protein</fullName>
    </recommendedName>
</protein>
<evidence type="ECO:0000256" key="1">
    <source>
        <dbReference type="SAM" id="MobiDB-lite"/>
    </source>
</evidence>